<proteinExistence type="predicted"/>
<feature type="region of interest" description="Disordered" evidence="1">
    <location>
        <begin position="562"/>
        <end position="594"/>
    </location>
</feature>
<evidence type="ECO:0000256" key="1">
    <source>
        <dbReference type="SAM" id="MobiDB-lite"/>
    </source>
</evidence>
<dbReference type="EMBL" id="CP126212">
    <property type="protein sequence ID" value="WIA13949.1"/>
    <property type="molecule type" value="Genomic_DNA"/>
</dbReference>
<organism evidence="2 3">
    <name type="scientific">Tetradesmus obliquus</name>
    <name type="common">Green alga</name>
    <name type="synonym">Acutodesmus obliquus</name>
    <dbReference type="NCBI Taxonomy" id="3088"/>
    <lineage>
        <taxon>Eukaryota</taxon>
        <taxon>Viridiplantae</taxon>
        <taxon>Chlorophyta</taxon>
        <taxon>core chlorophytes</taxon>
        <taxon>Chlorophyceae</taxon>
        <taxon>CS clade</taxon>
        <taxon>Sphaeropleales</taxon>
        <taxon>Scenedesmaceae</taxon>
        <taxon>Tetradesmus</taxon>
    </lineage>
</organism>
<protein>
    <submittedName>
        <fullName evidence="2">Uncharacterized protein</fullName>
    </submittedName>
</protein>
<gene>
    <name evidence="2" type="ORF">OEZ85_002519</name>
</gene>
<evidence type="ECO:0000313" key="2">
    <source>
        <dbReference type="EMBL" id="WIA13949.1"/>
    </source>
</evidence>
<evidence type="ECO:0000313" key="3">
    <source>
        <dbReference type="Proteomes" id="UP001244341"/>
    </source>
</evidence>
<name>A0ABY8TXU1_TETOB</name>
<keyword evidence="3" id="KW-1185">Reference proteome</keyword>
<reference evidence="2 3" key="1">
    <citation type="submission" date="2023-05" db="EMBL/GenBank/DDBJ databases">
        <title>A 100% complete, gapless, phased diploid assembly of the Scenedesmus obliquus UTEX 3031 genome.</title>
        <authorList>
            <person name="Biondi T.C."/>
            <person name="Hanschen E.R."/>
            <person name="Kwon T."/>
            <person name="Eng W."/>
            <person name="Kruse C.P.S."/>
            <person name="Koehler S.I."/>
            <person name="Kunde Y."/>
            <person name="Gleasner C.D."/>
            <person name="You Mak K.T."/>
            <person name="Polle J."/>
            <person name="Hovde B.T."/>
            <person name="Starkenburg S.R."/>
        </authorList>
    </citation>
    <scope>NUCLEOTIDE SEQUENCE [LARGE SCALE GENOMIC DNA]</scope>
    <source>
        <strain evidence="2 3">DOE0152z</strain>
    </source>
</reference>
<sequence length="594" mass="59881">MFGFGKVGSLKPNLRFEAHMVLLHTGNRLSAGHCASGVTLPPLLLLLLLVLAVYSAEAARLRSLLQSSGQNDLGAIFESTSTQQPPTATRTPGNRILLESYVTVRPIVATATPQPSSASGGYYGWLPRSRGGYNPPSTYKPTPTPIYIPKIYNPPPAPIYTRNTHVVDYCKITWTPGCPGPNPREAPAPTLVASRPGTALRDTFSYSGTLVDDILNSPDAAVQKLLRAMDGDEDDVSTAVNSLLKAGEASPQKAADVLAKVASKDPAKFAKLVSELSHAAMDYGGSYSRTFTIVISFGFGSAASVQSLQPFSLGIARDIAFGTAASTHGWLPPRDADIVISPSRVKLYGEAFAAAAAGGQASRDGLVAATAAVYCSGSNAYAEAWAAAYSEVLRVDTNGCLILQKAFAAARAMCVNGHAFAVSTSTASKQVLACGITAGPGIIAQNSGTASGTKTITGPGIGTASWPGIASQPSQPAAAIGSGSALANPQPASGYTVPADAGAAPRMGPNAASAMAASSAQASGGAAGSNALANGFNGMTGFNGMMMPGFVGPNGMPGMTAGAGSTATSSAYSSSSSSGSGSSNAIAVSGATAG</sequence>
<accession>A0ABY8TXU1</accession>
<dbReference type="Proteomes" id="UP001244341">
    <property type="component" value="Chromosome 5b"/>
</dbReference>